<keyword evidence="3" id="KW-1185">Reference proteome</keyword>
<reference evidence="2 3" key="1">
    <citation type="submission" date="2016-11" db="EMBL/GenBank/DDBJ databases">
        <authorList>
            <person name="Klemetsen T."/>
        </authorList>
    </citation>
    <scope>NUCLEOTIDE SEQUENCE [LARGE SCALE GENOMIC DNA]</scope>
    <source>
        <strain evidence="2">MT 2528</strain>
    </source>
</reference>
<evidence type="ECO:0000313" key="3">
    <source>
        <dbReference type="Proteomes" id="UP000182660"/>
    </source>
</evidence>
<dbReference type="PROSITE" id="PS51257">
    <property type="entry name" value="PROKAR_LIPOPROTEIN"/>
    <property type="match status" value="1"/>
</dbReference>
<name>A0ABY1HAI4_9GAMM</name>
<dbReference type="GeneID" id="61293784"/>
<organism evidence="2 3">
    <name type="scientific">Moritella viscosa</name>
    <dbReference type="NCBI Taxonomy" id="80854"/>
    <lineage>
        <taxon>Bacteria</taxon>
        <taxon>Pseudomonadati</taxon>
        <taxon>Pseudomonadota</taxon>
        <taxon>Gammaproteobacteria</taxon>
        <taxon>Alteromonadales</taxon>
        <taxon>Moritellaceae</taxon>
        <taxon>Moritella</taxon>
    </lineage>
</organism>
<feature type="chain" id="PRO_5045935029" description="Lipoprotein" evidence="1">
    <location>
        <begin position="25"/>
        <end position="333"/>
    </location>
</feature>
<dbReference type="RefSeq" id="WP_045108811.1">
    <property type="nucleotide sequence ID" value="NZ_CAWQZC010000090.1"/>
</dbReference>
<gene>
    <name evidence="2" type="ORF">MT2528_0051</name>
</gene>
<comment type="caution">
    <text evidence="2">The sequence shown here is derived from an EMBL/GenBank/DDBJ whole genome shotgun (WGS) entry which is preliminary data.</text>
</comment>
<evidence type="ECO:0000256" key="1">
    <source>
        <dbReference type="SAM" id="SignalP"/>
    </source>
</evidence>
<keyword evidence="1" id="KW-0732">Signal</keyword>
<protein>
    <recommendedName>
        <fullName evidence="4">Lipoprotein</fullName>
    </recommendedName>
</protein>
<accession>A0ABY1HAI4</accession>
<dbReference type="Proteomes" id="UP000182660">
    <property type="component" value="Unassembled WGS sequence"/>
</dbReference>
<evidence type="ECO:0008006" key="4">
    <source>
        <dbReference type="Google" id="ProtNLM"/>
    </source>
</evidence>
<sequence length="333" mass="36416">MINKFFSTSLISAAAILMSACSSSTPERPTWLDGADINYPANVYLTASGQAKSASVADNRALANLAKIFEVSIADESIDFSEASISQSNASGSTIRQVDNKQTLSRFVNTQAQQVLQGTRIVERWQDPISGQQSSLAVMKKAPAAALFMQSIRAADEQTSAAVKYAEQQAPNPLIALSSLETARQRQITRLNDNNNLRVVTGNDINVEYSVETLTQMIKSRLAALSFSTSATDDQALLSLQGGASEVGVQLKDDSQYKLVLTLDKGAVEQRQAWYWLRGNIVLNVMDGNRSISNKRWPFKISAQSKQLLEQRLATKLSTALPDYVYQVLTPEI</sequence>
<dbReference type="EMBL" id="FPLJ01000004">
    <property type="protein sequence ID" value="SGY81472.1"/>
    <property type="molecule type" value="Genomic_DNA"/>
</dbReference>
<evidence type="ECO:0000313" key="2">
    <source>
        <dbReference type="EMBL" id="SGY81472.1"/>
    </source>
</evidence>
<dbReference type="Gene3D" id="3.10.28.20">
    <property type="entry name" value="Acetamidase/Formamidase-like domains"/>
    <property type="match status" value="1"/>
</dbReference>
<feature type="signal peptide" evidence="1">
    <location>
        <begin position="1"/>
        <end position="24"/>
    </location>
</feature>
<proteinExistence type="predicted"/>